<evidence type="ECO:0000256" key="14">
    <source>
        <dbReference type="SAM" id="SignalP"/>
    </source>
</evidence>
<evidence type="ECO:0000256" key="6">
    <source>
        <dbReference type="ARBA" id="ARBA00023001"/>
    </source>
</evidence>
<dbReference type="AlphaFoldDB" id="A0AAE0MZ91"/>
<dbReference type="InterPro" id="IPR018087">
    <property type="entry name" value="Glyco_hydro_5_CS"/>
</dbReference>
<evidence type="ECO:0000256" key="4">
    <source>
        <dbReference type="ARBA" id="ARBA00022729"/>
    </source>
</evidence>
<sequence length="495" mass="50529">MIAKPLVYSALVSLAAARVQYLGVGIAGGDFGCQIDGSCPTGSTQLPLSSLGGGDGEGQMKHFVQDNQMNMFRLPISWQFLVNNKLGATLDSTNLAKYDKLVQACLATGAHCMVEIHNFARWNKVVIGQGDGSVTDDHFVSLWAQLATKYAATDRVVFELMNEPHDLDVTAWAATCGKVIAAIRNAGATTQTILLPGTNFNSAAKLVSSGSADALAALTNPDGTADGLLLDVHKYLDTDNSGTHAECVTNNTDAFAEVAAFLRRTGRKAIVSETGAAPGDAACLAMFCEQNAFINANADVFVGLVTWGAGSFSPSYLLSATPSRQGGKYVDNDLMAQCVVRTWREASDIAVAPPSSNSNGSVALSATNSGETVAAPTAPAAQTGTWATAITAASAALAGAASPTTLILAQPAGASGLGVPTGGDAPQVLATSAPVAPDTGVFPTASATENGTGFVIGSGPASPSTFVKVSWAVRVQMAPNGLLLLVMGLVAAALM</sequence>
<feature type="chain" id="PRO_5042171942" description="Endoglucanase EG-II" evidence="14">
    <location>
        <begin position="18"/>
        <end position="495"/>
    </location>
</feature>
<dbReference type="FunFam" id="3.20.20.80:FF:000124">
    <property type="entry name" value="Exported cellulase"/>
    <property type="match status" value="1"/>
</dbReference>
<name>A0AAE0MZ91_9PEZI</name>
<protein>
    <recommendedName>
        <fullName evidence="12">Endoglucanase EG-II</fullName>
        <ecNumber evidence="3">3.2.1.4</ecNumber>
    </recommendedName>
</protein>
<evidence type="ECO:0000256" key="10">
    <source>
        <dbReference type="ARBA" id="ARBA00023326"/>
    </source>
</evidence>
<evidence type="ECO:0000256" key="5">
    <source>
        <dbReference type="ARBA" id="ARBA00022801"/>
    </source>
</evidence>
<evidence type="ECO:0000259" key="15">
    <source>
        <dbReference type="Pfam" id="PF00150"/>
    </source>
</evidence>
<dbReference type="EC" id="3.2.1.4" evidence="3"/>
<reference evidence="16" key="2">
    <citation type="submission" date="2023-06" db="EMBL/GenBank/DDBJ databases">
        <authorList>
            <consortium name="Lawrence Berkeley National Laboratory"/>
            <person name="Haridas S."/>
            <person name="Hensen N."/>
            <person name="Bonometti L."/>
            <person name="Westerberg I."/>
            <person name="Brannstrom I.O."/>
            <person name="Guillou S."/>
            <person name="Cros-Aarteil S."/>
            <person name="Calhoun S."/>
            <person name="Kuo A."/>
            <person name="Mondo S."/>
            <person name="Pangilinan J."/>
            <person name="Riley R."/>
            <person name="Labutti K."/>
            <person name="Andreopoulos B."/>
            <person name="Lipzen A."/>
            <person name="Chen C."/>
            <person name="Yanf M."/>
            <person name="Daum C."/>
            <person name="Ng V."/>
            <person name="Clum A."/>
            <person name="Steindorff A."/>
            <person name="Ohm R."/>
            <person name="Martin F."/>
            <person name="Silar P."/>
            <person name="Natvig D."/>
            <person name="Lalanne C."/>
            <person name="Gautier V."/>
            <person name="Ament-Velasquez S.L."/>
            <person name="Kruys A."/>
            <person name="Hutchinson M.I."/>
            <person name="Powell A.J."/>
            <person name="Barry K."/>
            <person name="Miller A.N."/>
            <person name="Grigoriev I.V."/>
            <person name="Debuchy R."/>
            <person name="Gladieux P."/>
            <person name="Thoren M.H."/>
            <person name="Johannesson H."/>
        </authorList>
    </citation>
    <scope>NUCLEOTIDE SEQUENCE</scope>
    <source>
        <strain evidence="16">CBS 958.72</strain>
    </source>
</reference>
<evidence type="ECO:0000256" key="11">
    <source>
        <dbReference type="ARBA" id="ARBA00059691"/>
    </source>
</evidence>
<accession>A0AAE0MZ91</accession>
<gene>
    <name evidence="16" type="ORF">B0T24DRAFT_96999</name>
</gene>
<dbReference type="GO" id="GO:0008810">
    <property type="term" value="F:cellulase activity"/>
    <property type="evidence" value="ECO:0007669"/>
    <property type="project" value="UniProtKB-EC"/>
</dbReference>
<evidence type="ECO:0000256" key="8">
    <source>
        <dbReference type="ARBA" id="ARBA00023283"/>
    </source>
</evidence>
<keyword evidence="10" id="KW-0624">Polysaccharide degradation</keyword>
<keyword evidence="8" id="KW-0873">Pyrrolidone carboxylic acid</keyword>
<keyword evidence="9 13" id="KW-0326">Glycosidase</keyword>
<dbReference type="Proteomes" id="UP001287356">
    <property type="component" value="Unassembled WGS sequence"/>
</dbReference>
<evidence type="ECO:0000256" key="13">
    <source>
        <dbReference type="RuleBase" id="RU361153"/>
    </source>
</evidence>
<proteinExistence type="inferred from homology"/>
<evidence type="ECO:0000256" key="12">
    <source>
        <dbReference type="ARBA" id="ARBA00074271"/>
    </source>
</evidence>
<feature type="signal peptide" evidence="14">
    <location>
        <begin position="1"/>
        <end position="17"/>
    </location>
</feature>
<evidence type="ECO:0000256" key="7">
    <source>
        <dbReference type="ARBA" id="ARBA00023277"/>
    </source>
</evidence>
<dbReference type="Gene3D" id="3.20.20.80">
    <property type="entry name" value="Glycosidases"/>
    <property type="match status" value="1"/>
</dbReference>
<dbReference type="PANTHER" id="PTHR34142">
    <property type="entry name" value="ENDO-BETA-1,4-GLUCANASE A"/>
    <property type="match status" value="1"/>
</dbReference>
<dbReference type="GO" id="GO:0030245">
    <property type="term" value="P:cellulose catabolic process"/>
    <property type="evidence" value="ECO:0007669"/>
    <property type="project" value="UniProtKB-KW"/>
</dbReference>
<evidence type="ECO:0000256" key="9">
    <source>
        <dbReference type="ARBA" id="ARBA00023295"/>
    </source>
</evidence>
<comment type="function">
    <text evidence="11">Endoglucanase (EG) that cleaves the internal beta-1,4-glucosidic bonds in cellulose. The degradation of cellulose involves an interplay between different cellulolytic enzymes. Hydrolysis starts with EGs, which cut internal glycosidic linkages to reduce the polymerization degree of the substrate and creates new chain ends for exocellobiohydrolases (CBHs). The CBH release the disaccharide cellobiose from the non-reducing end of the cellulose polymer chain. Finally, beta-1,4-glucosidases hydrolyze the cellobiose and other short cello-oligosaccharides into glucose units.</text>
</comment>
<comment type="similarity">
    <text evidence="2 13">Belongs to the glycosyl hydrolase 5 (cellulase A) family.</text>
</comment>
<keyword evidence="4 14" id="KW-0732">Signal</keyword>
<evidence type="ECO:0000313" key="17">
    <source>
        <dbReference type="Proteomes" id="UP001287356"/>
    </source>
</evidence>
<comment type="catalytic activity">
    <reaction evidence="1">
        <text>Endohydrolysis of (1-&gt;4)-beta-D-glucosidic linkages in cellulose, lichenin and cereal beta-D-glucans.</text>
        <dbReference type="EC" id="3.2.1.4"/>
    </reaction>
</comment>
<dbReference type="EMBL" id="JAULSN010000010">
    <property type="protein sequence ID" value="KAK3361870.1"/>
    <property type="molecule type" value="Genomic_DNA"/>
</dbReference>
<dbReference type="InterPro" id="IPR001547">
    <property type="entry name" value="Glyco_hydro_5"/>
</dbReference>
<dbReference type="PROSITE" id="PS00659">
    <property type="entry name" value="GLYCOSYL_HYDROL_F5"/>
    <property type="match status" value="1"/>
</dbReference>
<dbReference type="SUPFAM" id="SSF51445">
    <property type="entry name" value="(Trans)glycosidases"/>
    <property type="match status" value="1"/>
</dbReference>
<evidence type="ECO:0000256" key="3">
    <source>
        <dbReference type="ARBA" id="ARBA00012601"/>
    </source>
</evidence>
<dbReference type="Pfam" id="PF00150">
    <property type="entry name" value="Cellulase"/>
    <property type="match status" value="1"/>
</dbReference>
<dbReference type="PANTHER" id="PTHR34142:SF5">
    <property type="entry name" value="CBM1 DOMAIN-CONTAINING PROTEIN"/>
    <property type="match status" value="1"/>
</dbReference>
<comment type="caution">
    <text evidence="16">The sequence shown here is derived from an EMBL/GenBank/DDBJ whole genome shotgun (WGS) entry which is preliminary data.</text>
</comment>
<dbReference type="InterPro" id="IPR017853">
    <property type="entry name" value="GH"/>
</dbReference>
<feature type="domain" description="Glycoside hydrolase family 5" evidence="15">
    <location>
        <begin position="56"/>
        <end position="306"/>
    </location>
</feature>
<evidence type="ECO:0000313" key="16">
    <source>
        <dbReference type="EMBL" id="KAK3361870.1"/>
    </source>
</evidence>
<keyword evidence="17" id="KW-1185">Reference proteome</keyword>
<evidence type="ECO:0000256" key="2">
    <source>
        <dbReference type="ARBA" id="ARBA00005641"/>
    </source>
</evidence>
<reference evidence="16" key="1">
    <citation type="journal article" date="2023" name="Mol. Phylogenet. Evol.">
        <title>Genome-scale phylogeny and comparative genomics of the fungal order Sordariales.</title>
        <authorList>
            <person name="Hensen N."/>
            <person name="Bonometti L."/>
            <person name="Westerberg I."/>
            <person name="Brannstrom I.O."/>
            <person name="Guillou S."/>
            <person name="Cros-Aarteil S."/>
            <person name="Calhoun S."/>
            <person name="Haridas S."/>
            <person name="Kuo A."/>
            <person name="Mondo S."/>
            <person name="Pangilinan J."/>
            <person name="Riley R."/>
            <person name="LaButti K."/>
            <person name="Andreopoulos B."/>
            <person name="Lipzen A."/>
            <person name="Chen C."/>
            <person name="Yan M."/>
            <person name="Daum C."/>
            <person name="Ng V."/>
            <person name="Clum A."/>
            <person name="Steindorff A."/>
            <person name="Ohm R.A."/>
            <person name="Martin F."/>
            <person name="Silar P."/>
            <person name="Natvig D.O."/>
            <person name="Lalanne C."/>
            <person name="Gautier V."/>
            <person name="Ament-Velasquez S.L."/>
            <person name="Kruys A."/>
            <person name="Hutchinson M.I."/>
            <person name="Powell A.J."/>
            <person name="Barry K."/>
            <person name="Miller A.N."/>
            <person name="Grigoriev I.V."/>
            <person name="Debuchy R."/>
            <person name="Gladieux P."/>
            <person name="Hiltunen Thoren M."/>
            <person name="Johannesson H."/>
        </authorList>
    </citation>
    <scope>NUCLEOTIDE SEQUENCE</scope>
    <source>
        <strain evidence="16">CBS 958.72</strain>
    </source>
</reference>
<organism evidence="16 17">
    <name type="scientific">Lasiosphaeria ovina</name>
    <dbReference type="NCBI Taxonomy" id="92902"/>
    <lineage>
        <taxon>Eukaryota</taxon>
        <taxon>Fungi</taxon>
        <taxon>Dikarya</taxon>
        <taxon>Ascomycota</taxon>
        <taxon>Pezizomycotina</taxon>
        <taxon>Sordariomycetes</taxon>
        <taxon>Sordariomycetidae</taxon>
        <taxon>Sordariales</taxon>
        <taxon>Lasiosphaeriaceae</taxon>
        <taxon>Lasiosphaeria</taxon>
    </lineage>
</organism>
<keyword evidence="7" id="KW-0119">Carbohydrate metabolism</keyword>
<keyword evidence="5 13" id="KW-0378">Hydrolase</keyword>
<evidence type="ECO:0000256" key="1">
    <source>
        <dbReference type="ARBA" id="ARBA00000966"/>
    </source>
</evidence>
<keyword evidence="6" id="KW-0136">Cellulose degradation</keyword>